<name>A0AAD7DJ41_MYCRO</name>
<evidence type="ECO:0000313" key="2">
    <source>
        <dbReference type="Proteomes" id="UP001221757"/>
    </source>
</evidence>
<proteinExistence type="predicted"/>
<comment type="caution">
    <text evidence="1">The sequence shown here is derived from an EMBL/GenBank/DDBJ whole genome shotgun (WGS) entry which is preliminary data.</text>
</comment>
<dbReference type="EMBL" id="JARKIE010000049">
    <property type="protein sequence ID" value="KAJ7692870.1"/>
    <property type="molecule type" value="Genomic_DNA"/>
</dbReference>
<dbReference type="AlphaFoldDB" id="A0AAD7DJ41"/>
<gene>
    <name evidence="1" type="ORF">B0H17DRAFT_1060897</name>
</gene>
<sequence length="347" mass="39329">MSFHGRRVPVKLDLCRRRDGGLAGHWERSPLILRVSTFDPTRLRPSDFIDIPRSANLFLEVFGHQPNTSRALPWAKVSFRHADSSYTRRDTRFRGFLYYHVPLLSRPLSGGLRFRCTPAPAPASFAHGQDLLCPTGLPWTIPFPNLVRFGGRPIMQSLLRDNLASLVDVLASRKSFHERAHPDRPVVHAVGQPWFLDLHVPAMIFVPGPNKLLRCHIYPAVARYGALVVCFEHTANPDHPHELALRVLDRRSSNVSFHPTYAHLPPPVRGSLLAHPLRTFPRPWTWNYDTPQKAEMAAGLFCLVNGPGVDVRPSDRIRVSLEHTMHYSVPSPRDFAWYEGEEGEPSP</sequence>
<accession>A0AAD7DJ41</accession>
<evidence type="ECO:0000313" key="1">
    <source>
        <dbReference type="EMBL" id="KAJ7692870.1"/>
    </source>
</evidence>
<protein>
    <submittedName>
        <fullName evidence="1">Uncharacterized protein</fullName>
    </submittedName>
</protein>
<organism evidence="1 2">
    <name type="scientific">Mycena rosella</name>
    <name type="common">Pink bonnet</name>
    <name type="synonym">Agaricus rosellus</name>
    <dbReference type="NCBI Taxonomy" id="1033263"/>
    <lineage>
        <taxon>Eukaryota</taxon>
        <taxon>Fungi</taxon>
        <taxon>Dikarya</taxon>
        <taxon>Basidiomycota</taxon>
        <taxon>Agaricomycotina</taxon>
        <taxon>Agaricomycetes</taxon>
        <taxon>Agaricomycetidae</taxon>
        <taxon>Agaricales</taxon>
        <taxon>Marasmiineae</taxon>
        <taxon>Mycenaceae</taxon>
        <taxon>Mycena</taxon>
    </lineage>
</organism>
<reference evidence="1" key="1">
    <citation type="submission" date="2023-03" db="EMBL/GenBank/DDBJ databases">
        <title>Massive genome expansion in bonnet fungi (Mycena s.s.) driven by repeated elements and novel gene families across ecological guilds.</title>
        <authorList>
            <consortium name="Lawrence Berkeley National Laboratory"/>
            <person name="Harder C.B."/>
            <person name="Miyauchi S."/>
            <person name="Viragh M."/>
            <person name="Kuo A."/>
            <person name="Thoen E."/>
            <person name="Andreopoulos B."/>
            <person name="Lu D."/>
            <person name="Skrede I."/>
            <person name="Drula E."/>
            <person name="Henrissat B."/>
            <person name="Morin E."/>
            <person name="Kohler A."/>
            <person name="Barry K."/>
            <person name="LaButti K."/>
            <person name="Morin E."/>
            <person name="Salamov A."/>
            <person name="Lipzen A."/>
            <person name="Mereny Z."/>
            <person name="Hegedus B."/>
            <person name="Baldrian P."/>
            <person name="Stursova M."/>
            <person name="Weitz H."/>
            <person name="Taylor A."/>
            <person name="Grigoriev I.V."/>
            <person name="Nagy L.G."/>
            <person name="Martin F."/>
            <person name="Kauserud H."/>
        </authorList>
    </citation>
    <scope>NUCLEOTIDE SEQUENCE</scope>
    <source>
        <strain evidence="1">CBHHK067</strain>
    </source>
</reference>
<keyword evidence="2" id="KW-1185">Reference proteome</keyword>
<dbReference type="Proteomes" id="UP001221757">
    <property type="component" value="Unassembled WGS sequence"/>
</dbReference>